<feature type="region of interest" description="Disordered" evidence="1">
    <location>
        <begin position="117"/>
        <end position="139"/>
    </location>
</feature>
<feature type="compositionally biased region" description="Polar residues" evidence="1">
    <location>
        <begin position="253"/>
        <end position="265"/>
    </location>
</feature>
<feature type="region of interest" description="Disordered" evidence="1">
    <location>
        <begin position="1"/>
        <end position="34"/>
    </location>
</feature>
<dbReference type="WBParaSite" id="PSAMB.scaffold122size75306.g2206.t1">
    <property type="protein sequence ID" value="PSAMB.scaffold122size75306.g2206.t1"/>
    <property type="gene ID" value="PSAMB.scaffold122size75306.g2206"/>
</dbReference>
<name>A0A914UT18_9BILA</name>
<proteinExistence type="predicted"/>
<organism evidence="2 3">
    <name type="scientific">Plectus sambesii</name>
    <dbReference type="NCBI Taxonomy" id="2011161"/>
    <lineage>
        <taxon>Eukaryota</taxon>
        <taxon>Metazoa</taxon>
        <taxon>Ecdysozoa</taxon>
        <taxon>Nematoda</taxon>
        <taxon>Chromadorea</taxon>
        <taxon>Plectida</taxon>
        <taxon>Plectina</taxon>
        <taxon>Plectoidea</taxon>
        <taxon>Plectidae</taxon>
        <taxon>Plectus</taxon>
    </lineage>
</organism>
<protein>
    <submittedName>
        <fullName evidence="3">Uncharacterized protein</fullName>
    </submittedName>
</protein>
<feature type="region of interest" description="Disordered" evidence="1">
    <location>
        <begin position="241"/>
        <end position="281"/>
    </location>
</feature>
<evidence type="ECO:0000313" key="2">
    <source>
        <dbReference type="Proteomes" id="UP000887566"/>
    </source>
</evidence>
<sequence>MNTRRLKRKRPAGESTTGTISARSPYDRSAPDAPGCRRLNSFFIGKPLHQSARDDDVSTDARPLVGVRPINALAAGNLAPHSKYRAAGRWSEKPIVYEKERRQERASYFHSARLRRRRGEAAHTNRTRQAQPRSSLGGRTLARVKKKWRVGRTAGCYGVCEAAAARCPAAAAPPQPSFRLAQPSLAATYRRRPPTPNRRVDAGRRLSIVRPIGVSTGAPVDVTPARFEAAGREPADGCLQRHLSGASCPPTHPSTNSATPSTCQPPRSVVLDQPIAAQSPF</sequence>
<accession>A0A914UT18</accession>
<dbReference type="AlphaFoldDB" id="A0A914UT18"/>
<feature type="compositionally biased region" description="Basic residues" evidence="1">
    <location>
        <begin position="1"/>
        <end position="10"/>
    </location>
</feature>
<evidence type="ECO:0000256" key="1">
    <source>
        <dbReference type="SAM" id="MobiDB-lite"/>
    </source>
</evidence>
<keyword evidence="2" id="KW-1185">Reference proteome</keyword>
<reference evidence="3" key="1">
    <citation type="submission" date="2022-11" db="UniProtKB">
        <authorList>
            <consortium name="WormBaseParasite"/>
        </authorList>
    </citation>
    <scope>IDENTIFICATION</scope>
</reference>
<dbReference type="Proteomes" id="UP000887566">
    <property type="component" value="Unplaced"/>
</dbReference>
<evidence type="ECO:0000313" key="3">
    <source>
        <dbReference type="WBParaSite" id="PSAMB.scaffold122size75306.g2206.t1"/>
    </source>
</evidence>